<evidence type="ECO:0000313" key="3">
    <source>
        <dbReference type="Proteomes" id="UP000190648"/>
    </source>
</evidence>
<reference evidence="2 3" key="1">
    <citation type="submission" date="2016-02" db="EMBL/GenBank/DDBJ databases">
        <title>Band-tailed pigeon sequencing and assembly.</title>
        <authorList>
            <person name="Soares A.E."/>
            <person name="Novak B.J."/>
            <person name="Rice E.S."/>
            <person name="O'Connell B."/>
            <person name="Chang D."/>
            <person name="Weber S."/>
            <person name="Shapiro B."/>
        </authorList>
    </citation>
    <scope>NUCLEOTIDE SEQUENCE [LARGE SCALE GENOMIC DNA]</scope>
    <source>
        <strain evidence="2">BTP2013</strain>
        <tissue evidence="2">Blood</tissue>
    </source>
</reference>
<name>A0A1V4JVG1_PATFA</name>
<dbReference type="STRING" id="372326.A0A1V4JVG1"/>
<proteinExistence type="predicted"/>
<dbReference type="SUPFAM" id="SSF57392">
    <property type="entry name" value="Defensin-like"/>
    <property type="match status" value="1"/>
</dbReference>
<keyword evidence="3" id="KW-1185">Reference proteome</keyword>
<protein>
    <submittedName>
        <fullName evidence="2">Gallinacin-4-like</fullName>
    </submittedName>
</protein>
<keyword evidence="1" id="KW-0472">Membrane</keyword>
<dbReference type="AlphaFoldDB" id="A0A1V4JVG1"/>
<gene>
    <name evidence="2" type="ORF">AV530_011515</name>
</gene>
<keyword evidence="1" id="KW-1133">Transmembrane helix</keyword>
<dbReference type="OrthoDB" id="9237895at2759"/>
<organism evidence="2 3">
    <name type="scientific">Patagioenas fasciata monilis</name>
    <dbReference type="NCBI Taxonomy" id="372326"/>
    <lineage>
        <taxon>Eukaryota</taxon>
        <taxon>Metazoa</taxon>
        <taxon>Chordata</taxon>
        <taxon>Craniata</taxon>
        <taxon>Vertebrata</taxon>
        <taxon>Euteleostomi</taxon>
        <taxon>Archelosauria</taxon>
        <taxon>Archosauria</taxon>
        <taxon>Dinosauria</taxon>
        <taxon>Saurischia</taxon>
        <taxon>Theropoda</taxon>
        <taxon>Coelurosauria</taxon>
        <taxon>Aves</taxon>
        <taxon>Neognathae</taxon>
        <taxon>Neoaves</taxon>
        <taxon>Columbimorphae</taxon>
        <taxon>Columbiformes</taxon>
        <taxon>Columbidae</taxon>
        <taxon>Patagioenas</taxon>
    </lineage>
</organism>
<evidence type="ECO:0000313" key="2">
    <source>
        <dbReference type="EMBL" id="OPJ76131.1"/>
    </source>
</evidence>
<feature type="transmembrane region" description="Helical" evidence="1">
    <location>
        <begin position="36"/>
        <end position="56"/>
    </location>
</feature>
<dbReference type="EMBL" id="LSYS01006066">
    <property type="protein sequence ID" value="OPJ76131.1"/>
    <property type="molecule type" value="Genomic_DNA"/>
</dbReference>
<dbReference type="Proteomes" id="UP000190648">
    <property type="component" value="Unassembled WGS sequence"/>
</dbReference>
<comment type="caution">
    <text evidence="2">The sequence shown here is derived from an EMBL/GenBank/DDBJ whole genome shotgun (WGS) entry which is preliminary data.</text>
</comment>
<evidence type="ECO:0000256" key="1">
    <source>
        <dbReference type="SAM" id="Phobius"/>
    </source>
</evidence>
<accession>A0A1V4JVG1</accession>
<sequence>MDKCSQGLNLMDTRNLKSLLLTVTGVPIPPSAMKTLSLLFALLLVVFHGAAGFAIPPGPYMRCGYRGTFCVHGICPRGNIYLGPCRLGHSCCKWL</sequence>
<keyword evidence="1" id="KW-0812">Transmembrane</keyword>